<dbReference type="Proteomes" id="UP000095094">
    <property type="component" value="Unassembled WGS sequence"/>
</dbReference>
<keyword evidence="1" id="KW-1133">Transmembrane helix</keyword>
<sequence length="88" mass="10064">MKKVNFVIVVLLLIVFVLFVTFLNQMYSFLDSIAYIIIPSEEEEYISADSINRDLIRTIPMMFITGVTAILAYKKGLQLNDGNNQNNN</sequence>
<dbReference type="AlphaFoldDB" id="A0A1E5GR89"/>
<keyword evidence="1" id="KW-0812">Transmembrane</keyword>
<reference evidence="3" key="1">
    <citation type="submission" date="2016-09" db="EMBL/GenBank/DDBJ databases">
        <authorList>
            <person name="Gulvik C.A."/>
        </authorList>
    </citation>
    <scope>NUCLEOTIDE SEQUENCE [LARGE SCALE GENOMIC DNA]</scope>
    <source>
        <strain evidence="3">LMG 8895</strain>
    </source>
</reference>
<proteinExistence type="predicted"/>
<dbReference type="EMBL" id="MIJY01000016">
    <property type="protein sequence ID" value="OEG15085.1"/>
    <property type="molecule type" value="Genomic_DNA"/>
</dbReference>
<gene>
    <name evidence="2" type="ORF">BCR25_18905</name>
</gene>
<accession>A0A1E5GR89</accession>
<feature type="transmembrane region" description="Helical" evidence="1">
    <location>
        <begin position="55"/>
        <end position="73"/>
    </location>
</feature>
<protein>
    <submittedName>
        <fullName evidence="2">Uncharacterized protein</fullName>
    </submittedName>
</protein>
<keyword evidence="3" id="KW-1185">Reference proteome</keyword>
<dbReference type="RefSeq" id="WP_069663474.1">
    <property type="nucleotide sequence ID" value="NZ_JBHUJJ010000002.1"/>
</dbReference>
<keyword evidence="1" id="KW-0472">Membrane</keyword>
<organism evidence="2 3">
    <name type="scientific">Enterococcus termitis</name>
    <dbReference type="NCBI Taxonomy" id="332950"/>
    <lineage>
        <taxon>Bacteria</taxon>
        <taxon>Bacillati</taxon>
        <taxon>Bacillota</taxon>
        <taxon>Bacilli</taxon>
        <taxon>Lactobacillales</taxon>
        <taxon>Enterococcaceae</taxon>
        <taxon>Enterococcus</taxon>
    </lineage>
</organism>
<comment type="caution">
    <text evidence="2">The sequence shown here is derived from an EMBL/GenBank/DDBJ whole genome shotgun (WGS) entry which is preliminary data.</text>
</comment>
<evidence type="ECO:0000313" key="3">
    <source>
        <dbReference type="Proteomes" id="UP000095094"/>
    </source>
</evidence>
<name>A0A1E5GR89_9ENTE</name>
<feature type="transmembrane region" description="Helical" evidence="1">
    <location>
        <begin position="6"/>
        <end position="23"/>
    </location>
</feature>
<evidence type="ECO:0000313" key="2">
    <source>
        <dbReference type="EMBL" id="OEG15085.1"/>
    </source>
</evidence>
<evidence type="ECO:0000256" key="1">
    <source>
        <dbReference type="SAM" id="Phobius"/>
    </source>
</evidence>